<keyword evidence="2" id="KW-0813">Transport</keyword>
<evidence type="ECO:0000313" key="10">
    <source>
        <dbReference type="Proteomes" id="UP000187609"/>
    </source>
</evidence>
<evidence type="ECO:0000256" key="7">
    <source>
        <dbReference type="SAM" id="Phobius"/>
    </source>
</evidence>
<comment type="subcellular location">
    <subcellularLocation>
        <location evidence="1">Membrane</location>
    </subcellularLocation>
</comment>
<organism evidence="9 10">
    <name type="scientific">Nicotiana attenuata</name>
    <name type="common">Coyote tobacco</name>
    <dbReference type="NCBI Taxonomy" id="49451"/>
    <lineage>
        <taxon>Eukaryota</taxon>
        <taxon>Viridiplantae</taxon>
        <taxon>Streptophyta</taxon>
        <taxon>Embryophyta</taxon>
        <taxon>Tracheophyta</taxon>
        <taxon>Spermatophyta</taxon>
        <taxon>Magnoliopsida</taxon>
        <taxon>eudicotyledons</taxon>
        <taxon>Gunneridae</taxon>
        <taxon>Pentapetalae</taxon>
        <taxon>asterids</taxon>
        <taxon>lamiids</taxon>
        <taxon>Solanales</taxon>
        <taxon>Solanaceae</taxon>
        <taxon>Nicotianoideae</taxon>
        <taxon>Nicotianeae</taxon>
        <taxon>Nicotiana</taxon>
    </lineage>
</organism>
<dbReference type="STRING" id="49451.A0A314KNN3"/>
<evidence type="ECO:0000259" key="8">
    <source>
        <dbReference type="Pfam" id="PF01490"/>
    </source>
</evidence>
<evidence type="ECO:0000256" key="6">
    <source>
        <dbReference type="ARBA" id="ARBA00023136"/>
    </source>
</evidence>
<dbReference type="GO" id="GO:0006865">
    <property type="term" value="P:amino acid transport"/>
    <property type="evidence" value="ECO:0007669"/>
    <property type="project" value="UniProtKB-KW"/>
</dbReference>
<dbReference type="Pfam" id="PF01490">
    <property type="entry name" value="Aa_trans"/>
    <property type="match status" value="1"/>
</dbReference>
<comment type="caution">
    <text evidence="9">The sequence shown here is derived from an EMBL/GenBank/DDBJ whole genome shotgun (WGS) entry which is preliminary data.</text>
</comment>
<dbReference type="InterPro" id="IPR013057">
    <property type="entry name" value="AA_transpt_TM"/>
</dbReference>
<reference evidence="9" key="1">
    <citation type="submission" date="2016-11" db="EMBL/GenBank/DDBJ databases">
        <title>The genome of Nicotiana attenuata.</title>
        <authorList>
            <person name="Xu S."/>
            <person name="Brockmoeller T."/>
            <person name="Gaquerel E."/>
            <person name="Navarro A."/>
            <person name="Kuhl H."/>
            <person name="Gase K."/>
            <person name="Ling Z."/>
            <person name="Zhou W."/>
            <person name="Kreitzer C."/>
            <person name="Stanke M."/>
            <person name="Tang H."/>
            <person name="Lyons E."/>
            <person name="Pandey P."/>
            <person name="Pandey S.P."/>
            <person name="Timmermann B."/>
            <person name="Baldwin I.T."/>
        </authorList>
    </citation>
    <scope>NUCLEOTIDE SEQUENCE [LARGE SCALE GENOMIC DNA]</scope>
    <source>
        <strain evidence="9">UT</strain>
    </source>
</reference>
<feature type="transmembrane region" description="Helical" evidence="7">
    <location>
        <begin position="48"/>
        <end position="70"/>
    </location>
</feature>
<feature type="domain" description="Amino acid transporter transmembrane" evidence="8">
    <location>
        <begin position="45"/>
        <end position="122"/>
    </location>
</feature>
<keyword evidence="4" id="KW-0029">Amino-acid transport</keyword>
<evidence type="ECO:0000256" key="1">
    <source>
        <dbReference type="ARBA" id="ARBA00004370"/>
    </source>
</evidence>
<gene>
    <name evidence="9" type="ORF">A4A49_25324</name>
</gene>
<keyword evidence="3 7" id="KW-0812">Transmembrane</keyword>
<dbReference type="GO" id="GO:0016020">
    <property type="term" value="C:membrane"/>
    <property type="evidence" value="ECO:0007669"/>
    <property type="project" value="UniProtKB-SubCell"/>
</dbReference>
<sequence length="133" mass="14760">MGDIEREVRDSPSCVAAVDGGGEKKDMNIPEEEVESYLPITESRKGNAYTAAFHLLCSGIGTPALVLPFAFTSLGWSWGIVILMVVFAWRLYTMWLLVHLHESATGTRFSRYLQLSIAAFGDVTYQSKTSYTD</sequence>
<evidence type="ECO:0000256" key="2">
    <source>
        <dbReference type="ARBA" id="ARBA00022448"/>
    </source>
</evidence>
<keyword evidence="6 7" id="KW-0472">Membrane</keyword>
<evidence type="ECO:0000256" key="5">
    <source>
        <dbReference type="ARBA" id="ARBA00022989"/>
    </source>
</evidence>
<accession>A0A314KNN3</accession>
<name>A0A314KNN3_NICAT</name>
<proteinExistence type="predicted"/>
<keyword evidence="10" id="KW-1185">Reference proteome</keyword>
<dbReference type="AlphaFoldDB" id="A0A314KNN3"/>
<evidence type="ECO:0000256" key="3">
    <source>
        <dbReference type="ARBA" id="ARBA00022692"/>
    </source>
</evidence>
<evidence type="ECO:0000256" key="4">
    <source>
        <dbReference type="ARBA" id="ARBA00022970"/>
    </source>
</evidence>
<dbReference type="Proteomes" id="UP000187609">
    <property type="component" value="Unassembled WGS sequence"/>
</dbReference>
<evidence type="ECO:0000313" key="9">
    <source>
        <dbReference type="EMBL" id="OIT30344.1"/>
    </source>
</evidence>
<dbReference type="EMBL" id="MJEQ01001538">
    <property type="protein sequence ID" value="OIT30344.1"/>
    <property type="molecule type" value="Genomic_DNA"/>
</dbReference>
<dbReference type="Gramene" id="OIT30344">
    <property type="protein sequence ID" value="OIT30344"/>
    <property type="gene ID" value="A4A49_25324"/>
</dbReference>
<keyword evidence="5 7" id="KW-1133">Transmembrane helix</keyword>
<dbReference type="PANTHER" id="PTHR48017">
    <property type="entry name" value="OS05G0424000 PROTEIN-RELATED"/>
    <property type="match status" value="1"/>
</dbReference>
<protein>
    <submittedName>
        <fullName evidence="9">Lysine histidine transporter-like 7</fullName>
    </submittedName>
</protein>
<feature type="transmembrane region" description="Helical" evidence="7">
    <location>
        <begin position="76"/>
        <end position="98"/>
    </location>
</feature>